<dbReference type="eggNOG" id="arCOG04907">
    <property type="taxonomic scope" value="Archaea"/>
</dbReference>
<feature type="compositionally biased region" description="Basic and acidic residues" evidence="1">
    <location>
        <begin position="183"/>
        <end position="222"/>
    </location>
</feature>
<reference evidence="5" key="1">
    <citation type="submission" date="2010-02" db="EMBL/GenBank/DDBJ databases">
        <title>Complete sequence of chromosome of Natrialba magadii ATCC 43099.</title>
        <authorList>
            <consortium name="US DOE Joint Genome Institute"/>
            <person name="Lucas S."/>
            <person name="Copeland A."/>
            <person name="Lapidus A."/>
            <person name="Cheng J.-F."/>
            <person name="Bruce D."/>
            <person name="Goodwin L."/>
            <person name="Pitluck S."/>
            <person name="Davenport K."/>
            <person name="Saunders E."/>
            <person name="Detter J.C."/>
            <person name="Han C."/>
            <person name="Tapia R."/>
            <person name="Land M."/>
            <person name="Hauser L."/>
            <person name="Kyrpides N."/>
            <person name="Mikhailova N."/>
            <person name="De Castro R.E."/>
            <person name="Maupin-Furlow J.A."/>
            <person name="Woyke T."/>
        </authorList>
    </citation>
    <scope>NUCLEOTIDE SEQUENCE [LARGE SCALE GENOMIC DNA]</scope>
    <source>
        <strain evidence="5">ATCC 43099 / DSM 3394 / CCM 3739 / CIP 104546 / IAM 13178 / JCM 8861 / NBRC 102185 / NCIMB 2190 / MS3</strain>
    </source>
</reference>
<dbReference type="PATRIC" id="fig|547559.17.peg.2115"/>
<evidence type="ECO:0008006" key="7">
    <source>
        <dbReference type="Google" id="ProtNLM"/>
    </source>
</evidence>
<dbReference type="Proteomes" id="UP000001879">
    <property type="component" value="Chromosome"/>
</dbReference>
<evidence type="ECO:0000256" key="1">
    <source>
        <dbReference type="SAM" id="MobiDB-lite"/>
    </source>
</evidence>
<evidence type="ECO:0000313" key="3">
    <source>
        <dbReference type="EMBL" id="ADD05512.1"/>
    </source>
</evidence>
<reference evidence="3" key="4">
    <citation type="submission" date="2016-09" db="EMBL/GenBank/DDBJ databases">
        <authorList>
            <person name="Pfeiffer F."/>
        </authorList>
    </citation>
    <scope>NUCLEOTIDE SEQUENCE</scope>
    <source>
        <strain evidence="3">ATCC 43099</strain>
    </source>
</reference>
<keyword evidence="5" id="KW-1185">Reference proteome</keyword>
<dbReference type="KEGG" id="nmg:Nmag_1941"/>
<feature type="region of interest" description="Disordered" evidence="1">
    <location>
        <begin position="127"/>
        <end position="269"/>
    </location>
</feature>
<protein>
    <recommendedName>
        <fullName evidence="7">DUF5518 domain-containing protein</fullName>
    </recommendedName>
</protein>
<name>D3SVA4_NATMM</name>
<gene>
    <name evidence="3" type="ordered locus">Nmag_1941</name>
    <name evidence="4" type="ORF">C500_10688</name>
</gene>
<dbReference type="RefSeq" id="WP_004267510.1">
    <property type="nucleotide sequence ID" value="NC_013922.1"/>
</dbReference>
<dbReference type="AlphaFoldDB" id="D3SVA4"/>
<feature type="transmembrane region" description="Helical" evidence="2">
    <location>
        <begin position="46"/>
        <end position="68"/>
    </location>
</feature>
<keyword evidence="2" id="KW-1133">Transmembrane helix</keyword>
<evidence type="ECO:0000313" key="5">
    <source>
        <dbReference type="Proteomes" id="UP000001879"/>
    </source>
</evidence>
<dbReference type="Proteomes" id="UP000011543">
    <property type="component" value="Unassembled WGS sequence"/>
</dbReference>
<organism evidence="3 5">
    <name type="scientific">Natrialba magadii (strain ATCC 43099 / DSM 3394 / CCM 3739 / CIP 104546 / IAM 13178 / JCM 8861 / NBRC 102185 / NCIMB 2190 / MS3)</name>
    <name type="common">Natronobacterium magadii</name>
    <dbReference type="NCBI Taxonomy" id="547559"/>
    <lineage>
        <taxon>Archaea</taxon>
        <taxon>Methanobacteriati</taxon>
        <taxon>Methanobacteriota</taxon>
        <taxon>Stenosarchaea group</taxon>
        <taxon>Halobacteria</taxon>
        <taxon>Halobacteriales</taxon>
        <taxon>Natrialbaceae</taxon>
        <taxon>Natrialba</taxon>
    </lineage>
</organism>
<reference evidence="3 5" key="2">
    <citation type="journal article" date="2012" name="BMC Genomics">
        <title>A comparative genomics perspective on the genetic content of the alkaliphilic haloarchaeon Natrialba magadii ATCC 43099T.</title>
        <authorList>
            <person name="Siddaramappa S."/>
            <person name="Challacombe J.F."/>
            <person name="Decastro R.E."/>
            <person name="Pfeiffer F."/>
            <person name="Sastre D.E."/>
            <person name="Gimenez M.I."/>
            <person name="Paggi R.A."/>
            <person name="Detter J.C."/>
            <person name="Davenport K.W."/>
            <person name="Goodwin L.A."/>
            <person name="Kyrpides N."/>
            <person name="Tapia R."/>
            <person name="Pitluck S."/>
            <person name="Lucas S."/>
            <person name="Woyke T."/>
            <person name="Maupin-Furlow J.A."/>
        </authorList>
    </citation>
    <scope>NUCLEOTIDE SEQUENCE [LARGE SCALE GENOMIC DNA]</scope>
    <source>
        <strain evidence="3">ATCC 43099</strain>
        <strain evidence="5">ATCC 43099 / DSM 3394 / CCM 3739 / CIP 104546 / IAM 13178 / JCM 8861 / NBRC 102185 / NCIMB 2190 / MS3</strain>
    </source>
</reference>
<keyword evidence="2" id="KW-0812">Transmembrane</keyword>
<dbReference type="EMBL" id="CP001932">
    <property type="protein sequence ID" value="ADD05512.1"/>
    <property type="molecule type" value="Genomic_DNA"/>
</dbReference>
<proteinExistence type="predicted"/>
<dbReference type="PaxDb" id="547559-Nmag_1941"/>
<dbReference type="Pfam" id="PF17647">
    <property type="entry name" value="DUF5518"/>
    <property type="match status" value="1"/>
</dbReference>
<evidence type="ECO:0000256" key="2">
    <source>
        <dbReference type="SAM" id="Phobius"/>
    </source>
</evidence>
<evidence type="ECO:0000313" key="6">
    <source>
        <dbReference type="Proteomes" id="UP000011543"/>
    </source>
</evidence>
<dbReference type="HOGENOM" id="CLU_090240_0_0_2"/>
<keyword evidence="2" id="KW-0472">Membrane</keyword>
<dbReference type="GeneID" id="8824782"/>
<sequence>MSRGRTAINALIGAVVAVVLSFIPFSTIIGGAVAGFLEGPETRDGVLAGALAGAIMFVPVVGIALFFLGFMGFGFGVAAVPFEGFVVVLAFFGLLSTVVLLYTVGLSLLGGVLGSYLAREFPSARHRTNQTLGTEPPRREGPRGRRVRSPRASRATGPTDSSATHPARADRSRSPPNGPPSSDRLDRSTRPDRYGSTATDHRARSDTNRDQDETRERGRATDTESPADTDTGDRPDREAARWHGDDDDATDADNAAGDDQVIDDNRDRD</sequence>
<dbReference type="OrthoDB" id="341846at2157"/>
<evidence type="ECO:0000313" key="4">
    <source>
        <dbReference type="EMBL" id="ELY29525.1"/>
    </source>
</evidence>
<feature type="transmembrane region" description="Helical" evidence="2">
    <location>
        <begin position="7"/>
        <end position="34"/>
    </location>
</feature>
<dbReference type="InterPro" id="IPR040493">
    <property type="entry name" value="DUF5518"/>
</dbReference>
<feature type="compositionally biased region" description="Basic and acidic residues" evidence="1">
    <location>
        <begin position="231"/>
        <end position="244"/>
    </location>
</feature>
<dbReference type="EMBL" id="AOHS01000036">
    <property type="protein sequence ID" value="ELY29525.1"/>
    <property type="molecule type" value="Genomic_DNA"/>
</dbReference>
<reference evidence="4 6" key="3">
    <citation type="journal article" date="2014" name="PLoS Genet.">
        <title>Phylogenetically driven sequencing of extremely halophilic archaea reveals strategies for static and dynamic osmo-response.</title>
        <authorList>
            <person name="Becker E.A."/>
            <person name="Seitzer P.M."/>
            <person name="Tritt A."/>
            <person name="Larsen D."/>
            <person name="Krusor M."/>
            <person name="Yao A.I."/>
            <person name="Wu D."/>
            <person name="Madern D."/>
            <person name="Eisen J.A."/>
            <person name="Darling A.E."/>
            <person name="Facciotti M.T."/>
        </authorList>
    </citation>
    <scope>NUCLEOTIDE SEQUENCE [LARGE SCALE GENOMIC DNA]</scope>
    <source>
        <strain evidence="6">ATCC 43099 / DSM 3394 / CCM 3739 / CIP 104546 / IAM 13178 / JCM 8861 / NBRC 102185 / NCIMB 2190 / MS3</strain>
        <strain evidence="4">MS-3</strain>
    </source>
</reference>
<accession>D3SVA4</accession>